<comment type="caution">
    <text evidence="1">The sequence shown here is derived from an EMBL/GenBank/DDBJ whole genome shotgun (WGS) entry which is preliminary data.</text>
</comment>
<accession>U2CCY3</accession>
<name>U2CCY3_9BACE</name>
<dbReference type="EMBL" id="AWSV01000150">
    <property type="protein sequence ID" value="ERI81878.1"/>
    <property type="molecule type" value="Genomic_DNA"/>
</dbReference>
<protein>
    <submittedName>
        <fullName evidence="1">Uncharacterized protein</fullName>
    </submittedName>
</protein>
<evidence type="ECO:0000313" key="1">
    <source>
        <dbReference type="EMBL" id="ERI81878.1"/>
    </source>
</evidence>
<reference evidence="1 2" key="1">
    <citation type="submission" date="2013-08" db="EMBL/GenBank/DDBJ databases">
        <authorList>
            <person name="Weinstock G."/>
            <person name="Sodergren E."/>
            <person name="Wylie T."/>
            <person name="Fulton L."/>
            <person name="Fulton R."/>
            <person name="Fronick C."/>
            <person name="O'Laughlin M."/>
            <person name="Godfrey J."/>
            <person name="Miner T."/>
            <person name="Herter B."/>
            <person name="Appelbaum E."/>
            <person name="Cordes M."/>
            <person name="Lek S."/>
            <person name="Wollam A."/>
            <person name="Pepin K.H."/>
            <person name="Palsikar V.B."/>
            <person name="Mitreva M."/>
            <person name="Wilson R.K."/>
        </authorList>
    </citation>
    <scope>NUCLEOTIDE SEQUENCE [LARGE SCALE GENOMIC DNA]</scope>
    <source>
        <strain evidence="1 2">F0041</strain>
    </source>
</reference>
<sequence>MFKVSLCFSFGRKSKYISQTIKLFHEKLSLKMQFRLYNSEYL</sequence>
<organism evidence="1 2">
    <name type="scientific">Bacteroides pyogenes F0041</name>
    <dbReference type="NCBI Taxonomy" id="1321819"/>
    <lineage>
        <taxon>Bacteria</taxon>
        <taxon>Pseudomonadati</taxon>
        <taxon>Bacteroidota</taxon>
        <taxon>Bacteroidia</taxon>
        <taxon>Bacteroidales</taxon>
        <taxon>Bacteroidaceae</taxon>
        <taxon>Bacteroides</taxon>
    </lineage>
</organism>
<dbReference type="AlphaFoldDB" id="U2CCY3"/>
<evidence type="ECO:0000313" key="2">
    <source>
        <dbReference type="Proteomes" id="UP000016496"/>
    </source>
</evidence>
<gene>
    <name evidence="1" type="ORF">HMPREF1981_02820</name>
</gene>
<dbReference type="Proteomes" id="UP000016496">
    <property type="component" value="Unassembled WGS sequence"/>
</dbReference>
<proteinExistence type="predicted"/>
<dbReference type="HOGENOM" id="CLU_3247493_0_0_10"/>